<proteinExistence type="predicted"/>
<evidence type="ECO:0000313" key="2">
    <source>
        <dbReference type="Proteomes" id="UP000028702"/>
    </source>
</evidence>
<dbReference type="eggNOG" id="ENOG50326FP">
    <property type="taxonomic scope" value="Bacteria"/>
</dbReference>
<dbReference type="RefSeq" id="WP_045448143.1">
    <property type="nucleotide sequence ID" value="NZ_BBIO01000014.1"/>
</dbReference>
<dbReference type="AlphaFoldDB" id="A0A081BDA4"/>
<protein>
    <submittedName>
        <fullName evidence="1">Conserved protein</fullName>
    </submittedName>
</protein>
<reference evidence="1 2" key="1">
    <citation type="submission" date="2014-07" db="EMBL/GenBank/DDBJ databases">
        <title>Tepidicaulis marinum gen. nov., sp. nov., a novel marine bacterium denitrifying nitrate to nitrous oxide strictly under microaerobic conditions.</title>
        <authorList>
            <person name="Takeuchi M."/>
            <person name="Yamagishi T."/>
            <person name="Kamagata Y."/>
            <person name="Oshima K."/>
            <person name="Hattori M."/>
            <person name="Katayama T."/>
            <person name="Hanada S."/>
            <person name="Tamaki H."/>
            <person name="Marumo K."/>
            <person name="Maeda H."/>
            <person name="Nedachi M."/>
            <person name="Iwasaki W."/>
            <person name="Suwa Y."/>
            <person name="Sakata S."/>
        </authorList>
    </citation>
    <scope>NUCLEOTIDE SEQUENCE [LARGE SCALE GENOMIC DNA]</scope>
    <source>
        <strain evidence="1 2">MA2</strain>
    </source>
</reference>
<gene>
    <name evidence="1" type="ORF">M2A_2521</name>
</gene>
<dbReference type="Proteomes" id="UP000028702">
    <property type="component" value="Unassembled WGS sequence"/>
</dbReference>
<accession>A0A081BDA4</accession>
<sequence length="270" mass="28759">MGAAHGIWGGIAGTGLALVFGALPAHAGAWPQEKGKTLLIASFTVAEASRAYGADGRAAPTNPFSKKEFQIYAEHGWRDTVTLVGKAAYSSEIAKSPIGRVGSNDLRFIEGGVRVALGEWRGTRIALETLGTLTTATYEGDTFSPEAGNVDFESAVYFGQTTTLLGRDAFTDQRVAYRLRTGGKPDEINAIATAGIHMSQDWTVLLQSSNFLSIGPENAPRGSASAYKAHLSTVIRMSPILSLEIGGYTTYAGMNTVKDSGIKLGFWYHF</sequence>
<name>A0A081BDA4_9HYPH</name>
<organism evidence="1 2">
    <name type="scientific">Tepidicaulis marinus</name>
    <dbReference type="NCBI Taxonomy" id="1333998"/>
    <lineage>
        <taxon>Bacteria</taxon>
        <taxon>Pseudomonadati</taxon>
        <taxon>Pseudomonadota</taxon>
        <taxon>Alphaproteobacteria</taxon>
        <taxon>Hyphomicrobiales</taxon>
        <taxon>Parvibaculaceae</taxon>
        <taxon>Tepidicaulis</taxon>
    </lineage>
</organism>
<dbReference type="EMBL" id="BBIO01000014">
    <property type="protein sequence ID" value="GAK46022.1"/>
    <property type="molecule type" value="Genomic_DNA"/>
</dbReference>
<evidence type="ECO:0000313" key="1">
    <source>
        <dbReference type="EMBL" id="GAK46022.1"/>
    </source>
</evidence>
<comment type="caution">
    <text evidence="1">The sequence shown here is derived from an EMBL/GenBank/DDBJ whole genome shotgun (WGS) entry which is preliminary data.</text>
</comment>
<keyword evidence="2" id="KW-1185">Reference proteome</keyword>